<organism evidence="1 2">
    <name type="scientific">Polymorphospora rubra</name>
    <dbReference type="NCBI Taxonomy" id="338584"/>
    <lineage>
        <taxon>Bacteria</taxon>
        <taxon>Bacillati</taxon>
        <taxon>Actinomycetota</taxon>
        <taxon>Actinomycetes</taxon>
        <taxon>Micromonosporales</taxon>
        <taxon>Micromonosporaceae</taxon>
        <taxon>Polymorphospora</taxon>
    </lineage>
</organism>
<gene>
    <name evidence="1" type="ORF">Prubr_09370</name>
</gene>
<dbReference type="AlphaFoldDB" id="A0A810MRM0"/>
<reference evidence="1" key="1">
    <citation type="submission" date="2020-08" db="EMBL/GenBank/DDBJ databases">
        <title>Whole genome shotgun sequence of Polymorphospora rubra NBRC 101157.</title>
        <authorList>
            <person name="Komaki H."/>
            <person name="Tamura T."/>
        </authorList>
    </citation>
    <scope>NUCLEOTIDE SEQUENCE</scope>
    <source>
        <strain evidence="1">NBRC 101157</strain>
    </source>
</reference>
<accession>A0A810MRM0</accession>
<dbReference type="EMBL" id="AP023359">
    <property type="protein sequence ID" value="BCJ63916.1"/>
    <property type="molecule type" value="Genomic_DNA"/>
</dbReference>
<dbReference type="KEGG" id="pry:Prubr_09370"/>
<proteinExistence type="predicted"/>
<evidence type="ECO:0000313" key="1">
    <source>
        <dbReference type="EMBL" id="BCJ63916.1"/>
    </source>
</evidence>
<dbReference type="Proteomes" id="UP000680866">
    <property type="component" value="Chromosome"/>
</dbReference>
<name>A0A810MRM0_9ACTN</name>
<sequence length="87" mass="9097">MIDGAKLLRAGGRPARVSNMSSNEAIARLDAAVSALGDVHVSAWSDETLQDQLGELSAVLCALDAVLSRVADEVRARGLRVEEPLAA</sequence>
<evidence type="ECO:0000313" key="2">
    <source>
        <dbReference type="Proteomes" id="UP000680866"/>
    </source>
</evidence>
<protein>
    <submittedName>
        <fullName evidence="1">Uncharacterized protein</fullName>
    </submittedName>
</protein>
<keyword evidence="2" id="KW-1185">Reference proteome</keyword>